<dbReference type="RefSeq" id="WP_181266487.1">
    <property type="nucleotide sequence ID" value="NZ_BAAAGB010000002.1"/>
</dbReference>
<reference evidence="2 3" key="1">
    <citation type="journal article" date="1994" name="Int. J. Syst. Bacteriol.">
        <title>Phylogenetic positions of novel aerobic, bacteriochlorophyll a-containing bacteria and description of Roseococcus thiosulfatophilus gen. nov., sp. nov., Erythromicrobium ramosum gen. nov., sp. nov., and Erythrobacter litoralis sp. nov.</title>
        <authorList>
            <person name="Yurkov V."/>
            <person name="Stackebrandt E."/>
            <person name="Holmes A."/>
            <person name="Fuerst J.A."/>
            <person name="Hugenholtz P."/>
            <person name="Golecki J."/>
            <person name="Gad'on N."/>
            <person name="Gorlenko V.M."/>
            <person name="Kompantseva E.I."/>
            <person name="Drews G."/>
        </authorList>
    </citation>
    <scope>NUCLEOTIDE SEQUENCE [LARGE SCALE GENOMIC DNA]</scope>
    <source>
        <strain evidence="2 3">KR-99</strain>
    </source>
</reference>
<keyword evidence="1" id="KW-0812">Transmembrane</keyword>
<keyword evidence="3" id="KW-1185">Reference proteome</keyword>
<feature type="transmembrane region" description="Helical" evidence="1">
    <location>
        <begin position="38"/>
        <end position="60"/>
    </location>
</feature>
<protein>
    <submittedName>
        <fullName evidence="2">Uncharacterized protein</fullName>
    </submittedName>
</protein>
<feature type="transmembrane region" description="Helical" evidence="1">
    <location>
        <begin position="72"/>
        <end position="95"/>
    </location>
</feature>
<evidence type="ECO:0000313" key="2">
    <source>
        <dbReference type="EMBL" id="MBA1373440.1"/>
    </source>
</evidence>
<comment type="caution">
    <text evidence="2">The sequence shown here is derived from an EMBL/GenBank/DDBJ whole genome shotgun (WGS) entry which is preliminary data.</text>
</comment>
<accession>A0A7V8RC26</accession>
<evidence type="ECO:0000313" key="3">
    <source>
        <dbReference type="Proteomes" id="UP000589292"/>
    </source>
</evidence>
<feature type="transmembrane region" description="Helical" evidence="1">
    <location>
        <begin position="6"/>
        <end position="26"/>
    </location>
</feature>
<organism evidence="2 3">
    <name type="scientific">Sphingomonas ursincola</name>
    <dbReference type="NCBI Taxonomy" id="56361"/>
    <lineage>
        <taxon>Bacteria</taxon>
        <taxon>Pseudomonadati</taxon>
        <taxon>Pseudomonadota</taxon>
        <taxon>Alphaproteobacteria</taxon>
        <taxon>Sphingomonadales</taxon>
        <taxon>Sphingomonadaceae</taxon>
        <taxon>Sphingomonas</taxon>
    </lineage>
</organism>
<keyword evidence="1" id="KW-1133">Transmembrane helix</keyword>
<name>A0A7V8RC26_9SPHN</name>
<proteinExistence type="predicted"/>
<dbReference type="EMBL" id="VDES01000001">
    <property type="protein sequence ID" value="MBA1373440.1"/>
    <property type="molecule type" value="Genomic_DNA"/>
</dbReference>
<feature type="transmembrane region" description="Helical" evidence="1">
    <location>
        <begin position="116"/>
        <end position="138"/>
    </location>
</feature>
<dbReference type="Proteomes" id="UP000589292">
    <property type="component" value="Unassembled WGS sequence"/>
</dbReference>
<feature type="transmembrane region" description="Helical" evidence="1">
    <location>
        <begin position="174"/>
        <end position="201"/>
    </location>
</feature>
<evidence type="ECO:0000256" key="1">
    <source>
        <dbReference type="SAM" id="Phobius"/>
    </source>
</evidence>
<sequence>MSAFEFFFSFYGLLLGLSVAELVGGFARVLHERQRVRFGWLTPLLALFVAVDLVTFWNQAWVFFRDAPFNPALLLVGLIIAATFYIAASITFPRVTAEGVETAIDLDAHFWAHRGVVFGCVFAANAMVWLLLGALAGISEAWAAVWTPRLMLGVALFAACTLAGAFARQRGVVIAALLVLLVYALWNMARAASALFAAGVWTPAVGS</sequence>
<gene>
    <name evidence="2" type="ORF">FG486_03755</name>
</gene>
<dbReference type="AlphaFoldDB" id="A0A7V8RC26"/>
<feature type="transmembrane region" description="Helical" evidence="1">
    <location>
        <begin position="150"/>
        <end position="167"/>
    </location>
</feature>
<keyword evidence="1" id="KW-0472">Membrane</keyword>